<proteinExistence type="predicted"/>
<reference evidence="1 2" key="1">
    <citation type="submission" date="2016-11" db="EMBL/GenBank/DDBJ databases">
        <authorList>
            <person name="Jaros S."/>
            <person name="Januszkiewicz K."/>
            <person name="Wedrychowicz H."/>
        </authorList>
    </citation>
    <scope>NUCLEOTIDE SEQUENCE [LARGE SCALE GENOMIC DNA]</scope>
    <source>
        <strain evidence="1 2">DSM 8605</strain>
    </source>
</reference>
<dbReference type="EMBL" id="FQXM01000013">
    <property type="protein sequence ID" value="SHH79350.1"/>
    <property type="molecule type" value="Genomic_DNA"/>
</dbReference>
<gene>
    <name evidence="1" type="ORF">SAMN02745207_02534</name>
</gene>
<accession>A0A1M5VVY3</accession>
<dbReference type="Proteomes" id="UP000184447">
    <property type="component" value="Unassembled WGS sequence"/>
</dbReference>
<evidence type="ECO:0000313" key="1">
    <source>
        <dbReference type="EMBL" id="SHH79350.1"/>
    </source>
</evidence>
<dbReference type="STRING" id="1121316.SAMN02745207_02534"/>
<sequence length="42" mass="5166">MDMQYRGIRYSIFPEDSRNVDRLRIQANENVYKEKNQCKNKN</sequence>
<keyword evidence="2" id="KW-1185">Reference proteome</keyword>
<evidence type="ECO:0000313" key="2">
    <source>
        <dbReference type="Proteomes" id="UP000184447"/>
    </source>
</evidence>
<organism evidence="1 2">
    <name type="scientific">Clostridium grantii DSM 8605</name>
    <dbReference type="NCBI Taxonomy" id="1121316"/>
    <lineage>
        <taxon>Bacteria</taxon>
        <taxon>Bacillati</taxon>
        <taxon>Bacillota</taxon>
        <taxon>Clostridia</taxon>
        <taxon>Eubacteriales</taxon>
        <taxon>Clostridiaceae</taxon>
        <taxon>Clostridium</taxon>
    </lineage>
</organism>
<dbReference type="AlphaFoldDB" id="A0A1M5VVY3"/>
<protein>
    <submittedName>
        <fullName evidence="1">Uncharacterized protein</fullName>
    </submittedName>
</protein>
<name>A0A1M5VVY3_9CLOT</name>